<feature type="transmembrane region" description="Helical" evidence="1">
    <location>
        <begin position="40"/>
        <end position="60"/>
    </location>
</feature>
<keyword evidence="1" id="KW-0812">Transmembrane</keyword>
<organism evidence="2 3">
    <name type="scientific">Candidatus Avipropionibacterium avicola</name>
    <dbReference type="NCBI Taxonomy" id="2840701"/>
    <lineage>
        <taxon>Bacteria</taxon>
        <taxon>Bacillati</taxon>
        <taxon>Actinomycetota</taxon>
        <taxon>Actinomycetes</taxon>
        <taxon>Propionibacteriales</taxon>
        <taxon>Propionibacteriaceae</taxon>
        <taxon>Propionibacteriaceae incertae sedis</taxon>
        <taxon>Candidatus Avipropionibacterium</taxon>
    </lineage>
</organism>
<keyword evidence="1" id="KW-0472">Membrane</keyword>
<proteinExistence type="predicted"/>
<gene>
    <name evidence="2" type="ORF">IAA98_03875</name>
</gene>
<comment type="caution">
    <text evidence="2">The sequence shown here is derived from an EMBL/GenBank/DDBJ whole genome shotgun (WGS) entry which is preliminary data.</text>
</comment>
<protein>
    <submittedName>
        <fullName evidence="2">Uncharacterized protein</fullName>
    </submittedName>
</protein>
<dbReference type="AlphaFoldDB" id="A0A9D1KMX0"/>
<sequence length="213" mass="23027">MGRPIISRRVGAGPVLPLILVGVVVLIGLLLGLSPGADPTTTVGITIFFSLLMFVTYLFTTDARLVVCERGVILGRLVPRLPFSPTYVMAGREIDPRSVCVVTSGAVAAKELGMPFFFFQYKTFPLAAGTPALVFVGPWGSDITANRDLRHRRPTRRSHFIFSHRRAVSLADEILQAIGRDGGLPPEFAAHNGLRPIELTGQPEDAVRQIPGA</sequence>
<name>A0A9D1KMX0_9ACTN</name>
<feature type="transmembrane region" description="Helical" evidence="1">
    <location>
        <begin position="12"/>
        <end position="34"/>
    </location>
</feature>
<evidence type="ECO:0000313" key="3">
    <source>
        <dbReference type="Proteomes" id="UP000886842"/>
    </source>
</evidence>
<evidence type="ECO:0000313" key="2">
    <source>
        <dbReference type="EMBL" id="HIT74703.1"/>
    </source>
</evidence>
<evidence type="ECO:0000256" key="1">
    <source>
        <dbReference type="SAM" id="Phobius"/>
    </source>
</evidence>
<accession>A0A9D1KMX0</accession>
<keyword evidence="1" id="KW-1133">Transmembrane helix</keyword>
<dbReference type="Proteomes" id="UP000886842">
    <property type="component" value="Unassembled WGS sequence"/>
</dbReference>
<dbReference type="EMBL" id="DVLP01000111">
    <property type="protein sequence ID" value="HIT74703.1"/>
    <property type="molecule type" value="Genomic_DNA"/>
</dbReference>
<reference evidence="2" key="2">
    <citation type="journal article" date="2021" name="PeerJ">
        <title>Extensive microbial diversity within the chicken gut microbiome revealed by metagenomics and culture.</title>
        <authorList>
            <person name="Gilroy R."/>
            <person name="Ravi A."/>
            <person name="Getino M."/>
            <person name="Pursley I."/>
            <person name="Horton D.L."/>
            <person name="Alikhan N.F."/>
            <person name="Baker D."/>
            <person name="Gharbi K."/>
            <person name="Hall N."/>
            <person name="Watson M."/>
            <person name="Adriaenssens E.M."/>
            <person name="Foster-Nyarko E."/>
            <person name="Jarju S."/>
            <person name="Secka A."/>
            <person name="Antonio M."/>
            <person name="Oren A."/>
            <person name="Chaudhuri R.R."/>
            <person name="La Ragione R."/>
            <person name="Hildebrand F."/>
            <person name="Pallen M.J."/>
        </authorList>
    </citation>
    <scope>NUCLEOTIDE SEQUENCE</scope>
    <source>
        <strain evidence="2">ChiGjej1B1-24693</strain>
    </source>
</reference>
<reference evidence="2" key="1">
    <citation type="submission" date="2020-10" db="EMBL/GenBank/DDBJ databases">
        <authorList>
            <person name="Gilroy R."/>
        </authorList>
    </citation>
    <scope>NUCLEOTIDE SEQUENCE</scope>
    <source>
        <strain evidence="2">ChiGjej1B1-24693</strain>
    </source>
</reference>